<dbReference type="AlphaFoldDB" id="A0AAE0BA09"/>
<dbReference type="Proteomes" id="UP001190700">
    <property type="component" value="Unassembled WGS sequence"/>
</dbReference>
<organism evidence="1 2">
    <name type="scientific">Cymbomonas tetramitiformis</name>
    <dbReference type="NCBI Taxonomy" id="36881"/>
    <lineage>
        <taxon>Eukaryota</taxon>
        <taxon>Viridiplantae</taxon>
        <taxon>Chlorophyta</taxon>
        <taxon>Pyramimonadophyceae</taxon>
        <taxon>Pyramimonadales</taxon>
        <taxon>Pyramimonadaceae</taxon>
        <taxon>Cymbomonas</taxon>
    </lineage>
</organism>
<accession>A0AAE0BA09</accession>
<comment type="caution">
    <text evidence="1">The sequence shown here is derived from an EMBL/GenBank/DDBJ whole genome shotgun (WGS) entry which is preliminary data.</text>
</comment>
<proteinExistence type="predicted"/>
<protein>
    <submittedName>
        <fullName evidence="1">Uncharacterized protein</fullName>
    </submittedName>
</protein>
<evidence type="ECO:0000313" key="2">
    <source>
        <dbReference type="Proteomes" id="UP001190700"/>
    </source>
</evidence>
<dbReference type="EMBL" id="LGRX02035900">
    <property type="protein sequence ID" value="KAK3232783.1"/>
    <property type="molecule type" value="Genomic_DNA"/>
</dbReference>
<evidence type="ECO:0000313" key="1">
    <source>
        <dbReference type="EMBL" id="KAK3232783.1"/>
    </source>
</evidence>
<reference evidence="1 2" key="1">
    <citation type="journal article" date="2015" name="Genome Biol. Evol.">
        <title>Comparative Genomics of a Bacterivorous Green Alga Reveals Evolutionary Causalities and Consequences of Phago-Mixotrophic Mode of Nutrition.</title>
        <authorList>
            <person name="Burns J.A."/>
            <person name="Paasch A."/>
            <person name="Narechania A."/>
            <person name="Kim E."/>
        </authorList>
    </citation>
    <scope>NUCLEOTIDE SEQUENCE [LARGE SCALE GENOMIC DNA]</scope>
    <source>
        <strain evidence="1 2">PLY_AMNH</strain>
    </source>
</reference>
<keyword evidence="2" id="KW-1185">Reference proteome</keyword>
<gene>
    <name evidence="1" type="ORF">CYMTET_56879</name>
</gene>
<name>A0AAE0BA09_9CHLO</name>
<sequence>MTQDVRRMVHMGGAGDLSSPLTVVAGTICNDCLASPSGVRAKKDGLFHTALLAGWNTPVQVETHGILALLPPAPVSLGRLRLVPSARMKGAVVARTLLGGAGASRWGTPLVEQRVARQKCQAGQWLERRETAGAADVVGGGATVDVTTTEVSEVGGMADEVSSLQIIGVPGTWQCADPVARRVKASGHGSCRYLAMRGSCGPRRVRASMWLTLGYLAMRRIVAREEWRLRGMAHAWVPGNARILWPEKVMWKDQRDKRSHSAEQVE</sequence>